<keyword evidence="1" id="KW-0472">Membrane</keyword>
<dbReference type="HOGENOM" id="CLU_1967673_0_0_9"/>
<reference evidence="2 3" key="1">
    <citation type="journal article" date="2011" name="Stand. Genomic Sci.">
        <title>Complete genome sequence of the thermophilic, hydrogen-oxidizing Bacillus tusciae type strain (T2) and reclassification in the new genus, Kyrpidia gen. nov. as Kyrpidia tusciae comb. nov. and emendation of the family Alicyclobacillaceae da Costa and Rainey, 2010.</title>
        <authorList>
            <person name="Klenk H.P."/>
            <person name="Lapidus A."/>
            <person name="Chertkov O."/>
            <person name="Copeland A."/>
            <person name="Del Rio T.G."/>
            <person name="Nolan M."/>
            <person name="Lucas S."/>
            <person name="Chen F."/>
            <person name="Tice H."/>
            <person name="Cheng J.F."/>
            <person name="Han C."/>
            <person name="Bruce D."/>
            <person name="Goodwin L."/>
            <person name="Pitluck S."/>
            <person name="Pati A."/>
            <person name="Ivanova N."/>
            <person name="Mavromatis K."/>
            <person name="Daum C."/>
            <person name="Chen A."/>
            <person name="Palaniappan K."/>
            <person name="Chang Y.J."/>
            <person name="Land M."/>
            <person name="Hauser L."/>
            <person name="Jeffries C.D."/>
            <person name="Detter J.C."/>
            <person name="Rohde M."/>
            <person name="Abt B."/>
            <person name="Pukall R."/>
            <person name="Goker M."/>
            <person name="Bristow J."/>
            <person name="Markowitz V."/>
            <person name="Hugenholtz P."/>
            <person name="Eisen J.A."/>
        </authorList>
    </citation>
    <scope>NUCLEOTIDE SEQUENCE [LARGE SCALE GENOMIC DNA]</scope>
    <source>
        <strain evidence="2 3">DSM 2912</strain>
    </source>
</reference>
<keyword evidence="1" id="KW-1133">Transmembrane helix</keyword>
<dbReference type="eggNOG" id="ENOG5033EF2">
    <property type="taxonomic scope" value="Bacteria"/>
</dbReference>
<name>D5WX67_KYRT2</name>
<dbReference type="STRING" id="562970.Btus_3240"/>
<accession>D5WX67</accession>
<dbReference type="KEGG" id="bts:Btus_3240"/>
<dbReference type="EMBL" id="CP002017">
    <property type="protein sequence ID" value="ADG07848.1"/>
    <property type="molecule type" value="Genomic_DNA"/>
</dbReference>
<evidence type="ECO:0000313" key="2">
    <source>
        <dbReference type="EMBL" id="ADG07848.1"/>
    </source>
</evidence>
<evidence type="ECO:0000313" key="3">
    <source>
        <dbReference type="Proteomes" id="UP000002368"/>
    </source>
</evidence>
<dbReference type="Proteomes" id="UP000002368">
    <property type="component" value="Chromosome"/>
</dbReference>
<organism evidence="2 3">
    <name type="scientific">Kyrpidia tusciae (strain DSM 2912 / NBRC 15312 / T2)</name>
    <name type="common">Bacillus tusciae</name>
    <dbReference type="NCBI Taxonomy" id="562970"/>
    <lineage>
        <taxon>Bacteria</taxon>
        <taxon>Bacillati</taxon>
        <taxon>Bacillota</taxon>
        <taxon>Bacilli</taxon>
        <taxon>Bacillales</taxon>
        <taxon>Alicyclobacillaceae</taxon>
        <taxon>Kyrpidia</taxon>
    </lineage>
</organism>
<dbReference type="OrthoDB" id="2678639at2"/>
<gene>
    <name evidence="2" type="ordered locus">Btus_3240</name>
</gene>
<evidence type="ECO:0000256" key="1">
    <source>
        <dbReference type="SAM" id="Phobius"/>
    </source>
</evidence>
<keyword evidence="1" id="KW-0812">Transmembrane</keyword>
<feature type="transmembrane region" description="Helical" evidence="1">
    <location>
        <begin position="73"/>
        <end position="91"/>
    </location>
</feature>
<dbReference type="RefSeq" id="WP_013077127.1">
    <property type="nucleotide sequence ID" value="NC_014098.1"/>
</dbReference>
<dbReference type="AlphaFoldDB" id="D5WX67"/>
<keyword evidence="3" id="KW-1185">Reference proteome</keyword>
<sequence length="127" mass="13538">MGEFETRVRRAVRNTLYATAAFVLLWGAAPAAWRPLVAGLAVGSFVGVYYLISAARQARQAGAVAAEHAKVRPGFAAVSRIAAVLLMVLLLSRHPEWANPLAALAAVWIGPALALGDHVRALRRDKS</sequence>
<proteinExistence type="predicted"/>
<protein>
    <submittedName>
        <fullName evidence="2">ATP synthase I</fullName>
    </submittedName>
</protein>
<feature type="transmembrane region" description="Helical" evidence="1">
    <location>
        <begin position="97"/>
        <end position="116"/>
    </location>
</feature>
<feature type="transmembrane region" description="Helical" evidence="1">
    <location>
        <begin position="35"/>
        <end position="52"/>
    </location>
</feature>
<feature type="transmembrane region" description="Helical" evidence="1">
    <location>
        <begin position="12"/>
        <end position="29"/>
    </location>
</feature>